<evidence type="ECO:0000313" key="2">
    <source>
        <dbReference type="EMBL" id="CAI2384453.1"/>
    </source>
</evidence>
<feature type="compositionally biased region" description="Polar residues" evidence="1">
    <location>
        <begin position="618"/>
        <end position="646"/>
    </location>
</feature>
<sequence>MKKGSLKVGTRNYYKPQDRTSDSNLGGNGSAKKLQAKRKKAVKQQFVSKKEYKLPIGAKLKRNRVISEKNQNNIAKARASSNKNNGRKRLFNHVPSASNFDKNSLRAASNQTNSREKSASRRIKMTYNQNALVGGWAGNADINLATLQNTRNVDAKFTRSRIPSKIPKISRHSEANTAYSSKNKRRDGNSMDKKLIPIQYERSNTQGRLKQNLFSPKEKTIKQGIDSDRSFNSSLVKANNEISILRDELKKKNSELMKLKKFRKFPDKCKTPMSQVEGQSPKKGFTAGRKRRTHSRLTTGNKRNVNLDSERSNSQSDDYYETAKVSSQSSYSNSIYSKGITKIKSSQSCRNIEQENVAPSFHNHNNLCAVKESEEEQMTETFTKLNKKFSQPQQKEIGKKNTPRQNAKIVDGVSKSSSKKLQYEGSQTSYKSKQNSKGGSSARGNNTTKAKRKSEDGSNPPKMKRNINLPSIKKKGEIKFDHSLVGFATRSLSKKGTLTIQKAKLSSSKGGAKNDNLNSSQKSGLINVSKKYQYRGKRLNIDAQSIASSGKSQMTTESLKNHQNFHTKSGPIQTQEILQTKSNNENNLKQGRKLKLMDYRLKGMTSPSNTGKAPPSIGFNTNNDFSSTVQKSTSRVLTSRQASSRGSLKPIVQSKSKKGPKLAKTTVKVAKSKPSEKKEDKEIIQKRLALLNFDEENGQIDNERELKKKEAKAQLNISESMAKSQEGQDELDKKEESTKDNVKNKILSIDSKLSGSMFKDNAKEEEDEDHEYMLLQPTHYMLEHPMYQETKQEETKEVEEHKEDDLVHCFMDKKDRKKKEHKLNLKFEAEDMCNLQDSHSSVALNKTLEFKPMKPVHGSL</sequence>
<name>A0AAD1Y4C5_EUPCR</name>
<keyword evidence="3" id="KW-1185">Reference proteome</keyword>
<feature type="region of interest" description="Disordered" evidence="1">
    <location>
        <begin position="170"/>
        <end position="195"/>
    </location>
</feature>
<feature type="region of interest" description="Disordered" evidence="1">
    <location>
        <begin position="388"/>
        <end position="474"/>
    </location>
</feature>
<feature type="region of interest" description="Disordered" evidence="1">
    <location>
        <begin position="605"/>
        <end position="682"/>
    </location>
</feature>
<feature type="compositionally biased region" description="Basic and acidic residues" evidence="1">
    <location>
        <begin position="701"/>
        <end position="712"/>
    </location>
</feature>
<gene>
    <name evidence="2" type="ORF">ECRASSUSDP1_LOCUS25980</name>
</gene>
<feature type="region of interest" description="Disordered" evidence="1">
    <location>
        <begin position="65"/>
        <end position="120"/>
    </location>
</feature>
<feature type="region of interest" description="Disordered" evidence="1">
    <location>
        <begin position="1"/>
        <end position="45"/>
    </location>
</feature>
<feature type="region of interest" description="Disordered" evidence="1">
    <location>
        <begin position="695"/>
        <end position="743"/>
    </location>
</feature>
<dbReference type="Proteomes" id="UP001295684">
    <property type="component" value="Unassembled WGS sequence"/>
</dbReference>
<dbReference type="AlphaFoldDB" id="A0AAD1Y4C5"/>
<dbReference type="EMBL" id="CAMPGE010026788">
    <property type="protein sequence ID" value="CAI2384453.1"/>
    <property type="molecule type" value="Genomic_DNA"/>
</dbReference>
<proteinExistence type="predicted"/>
<feature type="compositionally biased region" description="Polar residues" evidence="1">
    <location>
        <begin position="296"/>
        <end position="317"/>
    </location>
</feature>
<accession>A0AAD1Y4C5</accession>
<organism evidence="2 3">
    <name type="scientific">Euplotes crassus</name>
    <dbReference type="NCBI Taxonomy" id="5936"/>
    <lineage>
        <taxon>Eukaryota</taxon>
        <taxon>Sar</taxon>
        <taxon>Alveolata</taxon>
        <taxon>Ciliophora</taxon>
        <taxon>Intramacronucleata</taxon>
        <taxon>Spirotrichea</taxon>
        <taxon>Hypotrichia</taxon>
        <taxon>Euplotida</taxon>
        <taxon>Euplotidae</taxon>
        <taxon>Moneuplotes</taxon>
    </lineage>
</organism>
<reference evidence="2" key="1">
    <citation type="submission" date="2023-07" db="EMBL/GenBank/DDBJ databases">
        <authorList>
            <consortium name="AG Swart"/>
            <person name="Singh M."/>
            <person name="Singh A."/>
            <person name="Seah K."/>
            <person name="Emmerich C."/>
        </authorList>
    </citation>
    <scope>NUCLEOTIDE SEQUENCE</scope>
    <source>
        <strain evidence="2">DP1</strain>
    </source>
</reference>
<feature type="compositionally biased region" description="Basic and acidic residues" evidence="1">
    <location>
        <begin position="673"/>
        <end position="682"/>
    </location>
</feature>
<feature type="region of interest" description="Disordered" evidence="1">
    <location>
        <begin position="267"/>
        <end position="321"/>
    </location>
</feature>
<comment type="caution">
    <text evidence="2">The sequence shown here is derived from an EMBL/GenBank/DDBJ whole genome shotgun (WGS) entry which is preliminary data.</text>
</comment>
<feature type="compositionally biased region" description="Polar residues" evidence="1">
    <location>
        <begin position="68"/>
        <end position="84"/>
    </location>
</feature>
<feature type="compositionally biased region" description="Basic and acidic residues" evidence="1">
    <location>
        <begin position="730"/>
        <end position="743"/>
    </location>
</feature>
<feature type="compositionally biased region" description="Polar residues" evidence="1">
    <location>
        <begin position="715"/>
        <end position="725"/>
    </location>
</feature>
<feature type="compositionally biased region" description="Basic and acidic residues" evidence="1">
    <location>
        <begin position="186"/>
        <end position="195"/>
    </location>
</feature>
<protein>
    <submittedName>
        <fullName evidence="2">Uncharacterized protein</fullName>
    </submittedName>
</protein>
<evidence type="ECO:0000313" key="3">
    <source>
        <dbReference type="Proteomes" id="UP001295684"/>
    </source>
</evidence>
<feature type="compositionally biased region" description="Polar residues" evidence="1">
    <location>
        <begin position="414"/>
        <end position="448"/>
    </location>
</feature>
<evidence type="ECO:0000256" key="1">
    <source>
        <dbReference type="SAM" id="MobiDB-lite"/>
    </source>
</evidence>
<feature type="compositionally biased region" description="Polar residues" evidence="1">
    <location>
        <begin position="95"/>
        <end position="113"/>
    </location>
</feature>